<dbReference type="Pfam" id="PF24345">
    <property type="entry name" value="PH_24"/>
    <property type="match status" value="1"/>
</dbReference>
<evidence type="ECO:0000256" key="3">
    <source>
        <dbReference type="ARBA" id="ARBA00023242"/>
    </source>
</evidence>
<feature type="region of interest" description="Disordered" evidence="4">
    <location>
        <begin position="60"/>
        <end position="134"/>
    </location>
</feature>
<dbReference type="GO" id="GO:0005634">
    <property type="term" value="C:nucleus"/>
    <property type="evidence" value="ECO:0007669"/>
    <property type="project" value="UniProtKB-SubCell"/>
</dbReference>
<feature type="compositionally biased region" description="Low complexity" evidence="4">
    <location>
        <begin position="1400"/>
        <end position="1412"/>
    </location>
</feature>
<organism evidence="8 9">
    <name type="scientific">Patellaria atrata CBS 101060</name>
    <dbReference type="NCBI Taxonomy" id="1346257"/>
    <lineage>
        <taxon>Eukaryota</taxon>
        <taxon>Fungi</taxon>
        <taxon>Dikarya</taxon>
        <taxon>Ascomycota</taxon>
        <taxon>Pezizomycotina</taxon>
        <taxon>Dothideomycetes</taxon>
        <taxon>Dothideomycetes incertae sedis</taxon>
        <taxon>Patellariales</taxon>
        <taxon>Patellariaceae</taxon>
        <taxon>Patellaria</taxon>
    </lineage>
</organism>
<keyword evidence="2" id="KW-0227">DNA damage</keyword>
<feature type="compositionally biased region" description="Basic residues" evidence="4">
    <location>
        <begin position="954"/>
        <end position="964"/>
    </location>
</feature>
<feature type="compositionally biased region" description="Low complexity" evidence="4">
    <location>
        <begin position="1383"/>
        <end position="1392"/>
    </location>
</feature>
<keyword evidence="3" id="KW-0539">Nucleus</keyword>
<feature type="compositionally biased region" description="Basic and acidic residues" evidence="4">
    <location>
        <begin position="758"/>
        <end position="769"/>
    </location>
</feature>
<feature type="compositionally biased region" description="Basic and acidic residues" evidence="4">
    <location>
        <begin position="868"/>
        <end position="882"/>
    </location>
</feature>
<feature type="compositionally biased region" description="Acidic residues" evidence="4">
    <location>
        <begin position="1103"/>
        <end position="1112"/>
    </location>
</feature>
<feature type="compositionally biased region" description="Polar residues" evidence="4">
    <location>
        <begin position="856"/>
        <end position="867"/>
    </location>
</feature>
<feature type="domain" description="PH" evidence="7">
    <location>
        <begin position="1156"/>
        <end position="1294"/>
    </location>
</feature>
<proteinExistence type="predicted"/>
<evidence type="ECO:0000256" key="1">
    <source>
        <dbReference type="ARBA" id="ARBA00004123"/>
    </source>
</evidence>
<feature type="compositionally biased region" description="Low complexity" evidence="4">
    <location>
        <begin position="899"/>
        <end position="928"/>
    </location>
</feature>
<feature type="compositionally biased region" description="Polar residues" evidence="4">
    <location>
        <begin position="820"/>
        <end position="830"/>
    </location>
</feature>
<feature type="compositionally biased region" description="Acidic residues" evidence="4">
    <location>
        <begin position="1084"/>
        <end position="1093"/>
    </location>
</feature>
<comment type="caution">
    <text evidence="8">The sequence shown here is derived from an EMBL/GenBank/DDBJ whole genome shotgun (WGS) entry which is preliminary data.</text>
</comment>
<dbReference type="Pfam" id="PF24340">
    <property type="entry name" value="DH_2"/>
    <property type="match status" value="1"/>
</dbReference>
<name>A0A9P4SK57_9PEZI</name>
<feature type="region of interest" description="Disordered" evidence="4">
    <location>
        <begin position="1"/>
        <end position="42"/>
    </location>
</feature>
<keyword evidence="9" id="KW-1185">Reference proteome</keyword>
<dbReference type="InterPro" id="IPR056223">
    <property type="entry name" value="PH_24"/>
</dbReference>
<dbReference type="EMBL" id="MU006089">
    <property type="protein sequence ID" value="KAF2843754.1"/>
    <property type="molecule type" value="Genomic_DNA"/>
</dbReference>
<sequence>MPAAATPQDRRTSTKRDKDGTPSKARTPTAKELGLGNSNGVHDTAFVKNKVLQWQTLALPVTVNTEPSPGSDKERVVVAKELVEAPETPNSKDISASPAKQEDNGSDTERKKSSKDQRHNRRRRTKSPETVTEINTTVDDQTGDSSIVNFEPVTDEFAVESPTTPTLRRRGAKKTSQPTKYRYDQNTITGEDDCSSSAPSSSVDPLTIDVPSINCDLRRNDLPFKRQFPSTGKRLSTIVSVETFQSKPNLAPSFISDGSERTAQLTAIIAEDTTLESGDSRDMHYTPSFIKRKRSSGSRMASDADLISVLSIPKAGGKSIVSARSIRTNRSRLATATVDDLLAELASDEQKYMRELRTLVDGVIPVLLTCVLSKSDSAVAAGLFSRTLKDKDDPNVTKPIVDMGIALERLKSLHKRIPTSDVDALLSWAQTAQRSYNDYLKAWRLGFQDVVISLAPASEDNVSKDSETGAWDAGLPRNEHGDILDSLGERVDVAYLLKRPLVRLKFLSKTFRGINFIRYSSKAEAVSNEYQALFLAARQRQDDERARLEDDAAANIDTTRARDPKSLAPVQGVLIDPFRHVKARDPFDLHILHSSGQEIDCRVELVLRDDAPDRGSSGDVLLCEVGDKGRCLFFPPIQLSRISARAGNSNYELVAMIRGLHSAGQEWHELLTLKSNDDQTVMDWIKMLGSNPVPPRLTRAQSFMNKKIRPKSKQGDSLAIVTSSPTTSMKSRTPSPREVQVPIGEPAQSTAKTWGTETPEKDDIRRRSMDVSPTSPQSQETPRYDGEEYGIADSPPSPIEPLSRDDKTQHRRSSRRTSRPDSGTVSTPRSLNEAMMLAGTGSPTTLKRTRARRYRNTPSPTSGSLRGSNDHTPVKDHEDRVKSKPMMPRQDRADSAPPSTTGFSTIGSSVTGSSTTGSSTLSSGKSYSVWFPPSDVENDEEEQEGDDEDVTPRKPVRPQPHRRTSTVPSLDLPTIPKLRKTSQPITPVNESSSAHKELDFVQKRPLKDTPMSAPPKLQKSIESSKTPIKKEDKPPVPPPHRPSNAGELKSSNTPQFTPAWKQHRRSSSPLKHEYEPSTATETSASEESDESFYENDYSTTSESSEDDIEEDVSILGPLPPIQPRKVSPPNSLYTLGNGTLSPSQSASQSPYRTVPANSGKMTKAIACIFSWSDKGMWEQLHPEECSIVITPGLIEAFEMGANHSKPPPSQETGTDTKPERPLVAVELTPLVPLRRGTALDISIRSPPTSNSKLASSSNIMFRSRSPEECEALYQLINQSRINNITYIALQNARGSYAENTWGATMDRRNATRSTSGSTGSWWGTLSRSRSYRASSHRAASTTAASDSSVGTMQTAFSALRRFTSGGIFNVARSTITSREGSRSIGSGDSMFSGGSGSGSASGTSTPRASTSANAPPPMPLGITNTKIRLYVRESGNKWRDMGSARLSILMPSTSTPSRTAGAVVPGSPGTNSQGQKRIVVLGKTKGETLLDVTLGESSFERVARTGIAVSVWEDCMGPEGIVGTVGKTGGVSGARARVYMIQTKTEREAAYSFSLLGKLRY</sequence>
<dbReference type="PANTHER" id="PTHR23196:SF1">
    <property type="entry name" value="PAX-INTERACTING PROTEIN 1"/>
    <property type="match status" value="1"/>
</dbReference>
<dbReference type="GO" id="GO:0006974">
    <property type="term" value="P:DNA damage response"/>
    <property type="evidence" value="ECO:0007669"/>
    <property type="project" value="UniProtKB-KW"/>
</dbReference>
<dbReference type="OrthoDB" id="5408934at2759"/>
<feature type="region of interest" description="Disordered" evidence="4">
    <location>
        <begin position="1451"/>
        <end position="1474"/>
    </location>
</feature>
<evidence type="ECO:0000256" key="4">
    <source>
        <dbReference type="SAM" id="MobiDB-lite"/>
    </source>
</evidence>
<dbReference type="InterPro" id="IPR056416">
    <property type="entry name" value="DH_2_fung"/>
</dbReference>
<dbReference type="GO" id="GO:0035861">
    <property type="term" value="C:site of double-strand break"/>
    <property type="evidence" value="ECO:0007669"/>
    <property type="project" value="TreeGrafter"/>
</dbReference>
<feature type="region of interest" description="Disordered" evidence="4">
    <location>
        <begin position="706"/>
        <end position="1156"/>
    </location>
</feature>
<evidence type="ECO:0000259" key="5">
    <source>
        <dbReference type="Pfam" id="PF24340"/>
    </source>
</evidence>
<feature type="compositionally biased region" description="Polar residues" evidence="4">
    <location>
        <begin position="720"/>
        <end position="734"/>
    </location>
</feature>
<evidence type="ECO:0000259" key="6">
    <source>
        <dbReference type="Pfam" id="PF24344"/>
    </source>
</evidence>
<evidence type="ECO:0000259" key="7">
    <source>
        <dbReference type="Pfam" id="PF24345"/>
    </source>
</evidence>
<feature type="compositionally biased region" description="Basic and acidic residues" evidence="4">
    <location>
        <begin position="993"/>
        <end position="1007"/>
    </location>
</feature>
<feature type="compositionally biased region" description="Acidic residues" evidence="4">
    <location>
        <begin position="936"/>
        <end position="949"/>
    </location>
</feature>
<dbReference type="PANTHER" id="PTHR23196">
    <property type="entry name" value="PAX TRANSCRIPTION ACTIVATION DOMAIN INTERACTING PROTEIN"/>
    <property type="match status" value="1"/>
</dbReference>
<dbReference type="InterPro" id="IPR051579">
    <property type="entry name" value="DDR_Transcriptional_Reg"/>
</dbReference>
<feature type="compositionally biased region" description="Basic and acidic residues" evidence="4">
    <location>
        <begin position="100"/>
        <end position="117"/>
    </location>
</feature>
<dbReference type="Proteomes" id="UP000799429">
    <property type="component" value="Unassembled WGS sequence"/>
</dbReference>
<accession>A0A9P4SK57</accession>
<dbReference type="InterPro" id="IPR056222">
    <property type="entry name" value="PH_23"/>
</dbReference>
<feature type="compositionally biased region" description="Polar residues" evidence="4">
    <location>
        <begin position="771"/>
        <end position="781"/>
    </location>
</feature>
<reference evidence="8" key="1">
    <citation type="journal article" date="2020" name="Stud. Mycol.">
        <title>101 Dothideomycetes genomes: a test case for predicting lifestyles and emergence of pathogens.</title>
        <authorList>
            <person name="Haridas S."/>
            <person name="Albert R."/>
            <person name="Binder M."/>
            <person name="Bloem J."/>
            <person name="Labutti K."/>
            <person name="Salamov A."/>
            <person name="Andreopoulos B."/>
            <person name="Baker S."/>
            <person name="Barry K."/>
            <person name="Bills G."/>
            <person name="Bluhm B."/>
            <person name="Cannon C."/>
            <person name="Castanera R."/>
            <person name="Culley D."/>
            <person name="Daum C."/>
            <person name="Ezra D."/>
            <person name="Gonzalez J."/>
            <person name="Henrissat B."/>
            <person name="Kuo A."/>
            <person name="Liang C."/>
            <person name="Lipzen A."/>
            <person name="Lutzoni F."/>
            <person name="Magnuson J."/>
            <person name="Mondo S."/>
            <person name="Nolan M."/>
            <person name="Ohm R."/>
            <person name="Pangilinan J."/>
            <person name="Park H.-J."/>
            <person name="Ramirez L."/>
            <person name="Alfaro M."/>
            <person name="Sun H."/>
            <person name="Tritt A."/>
            <person name="Yoshinaga Y."/>
            <person name="Zwiers L.-H."/>
            <person name="Turgeon B."/>
            <person name="Goodwin S."/>
            <person name="Spatafora J."/>
            <person name="Crous P."/>
            <person name="Grigoriev I."/>
        </authorList>
    </citation>
    <scope>NUCLEOTIDE SEQUENCE</scope>
    <source>
        <strain evidence="8">CBS 101060</strain>
    </source>
</reference>
<feature type="domain" description="PH" evidence="6">
    <location>
        <begin position="554"/>
        <end position="696"/>
    </location>
</feature>
<feature type="region of interest" description="Disordered" evidence="4">
    <location>
        <begin position="1199"/>
        <end position="1220"/>
    </location>
</feature>
<comment type="subcellular location">
    <subcellularLocation>
        <location evidence="1">Nucleus</location>
    </subcellularLocation>
</comment>
<evidence type="ECO:0000256" key="2">
    <source>
        <dbReference type="ARBA" id="ARBA00022763"/>
    </source>
</evidence>
<dbReference type="Pfam" id="PF24344">
    <property type="entry name" value="PH_23"/>
    <property type="match status" value="1"/>
</dbReference>
<feature type="domain" description="DBL homology" evidence="5">
    <location>
        <begin position="334"/>
        <end position="540"/>
    </location>
</feature>
<evidence type="ECO:0000313" key="8">
    <source>
        <dbReference type="EMBL" id="KAF2843754.1"/>
    </source>
</evidence>
<feature type="compositionally biased region" description="Polar residues" evidence="4">
    <location>
        <begin position="1128"/>
        <end position="1156"/>
    </location>
</feature>
<feature type="compositionally biased region" description="Polar residues" evidence="4">
    <location>
        <begin position="747"/>
        <end position="756"/>
    </location>
</feature>
<feature type="region of interest" description="Disordered" evidence="4">
    <location>
        <begin position="159"/>
        <end position="205"/>
    </location>
</feature>
<protein>
    <submittedName>
        <fullName evidence="8">Uncharacterized protein</fullName>
    </submittedName>
</protein>
<feature type="compositionally biased region" description="Basic and acidic residues" evidence="4">
    <location>
        <begin position="8"/>
        <end position="21"/>
    </location>
</feature>
<feature type="compositionally biased region" description="Polar residues" evidence="4">
    <location>
        <begin position="981"/>
        <end position="992"/>
    </location>
</feature>
<gene>
    <name evidence="8" type="ORF">M501DRAFT_924699</name>
</gene>
<feature type="compositionally biased region" description="Basic and acidic residues" evidence="4">
    <location>
        <begin position="71"/>
        <end position="83"/>
    </location>
</feature>
<evidence type="ECO:0000313" key="9">
    <source>
        <dbReference type="Proteomes" id="UP000799429"/>
    </source>
</evidence>
<feature type="compositionally biased region" description="Polar residues" evidence="4">
    <location>
        <begin position="174"/>
        <end position="189"/>
    </location>
</feature>
<feature type="region of interest" description="Disordered" evidence="4">
    <location>
        <begin position="1376"/>
        <end position="1420"/>
    </location>
</feature>